<dbReference type="GO" id="GO:0002161">
    <property type="term" value="F:aminoacyl-tRNA deacylase activity"/>
    <property type="evidence" value="ECO:0007669"/>
    <property type="project" value="InterPro"/>
</dbReference>
<dbReference type="SUPFAM" id="SSF55826">
    <property type="entry name" value="YbaK/ProRS associated domain"/>
    <property type="match status" value="1"/>
</dbReference>
<dbReference type="EMBL" id="BARU01024046">
    <property type="protein sequence ID" value="GAH47461.1"/>
    <property type="molecule type" value="Genomic_DNA"/>
</dbReference>
<proteinExistence type="predicted"/>
<sequence length="154" mass="17486">MRVTEFLDKSGVKYEVTEHEPAFTAQQMAAVEHEPGKYVAKPVIVKADDKYVMCVLSACYKVDLRALKKQLGAKSVEIVEEKEIEKIFPDCELGAAPPFGNLYDLPTYMDKAMEEDDHIMFQGGSHEKSIRMSMDDYRKLVAPEVLEFSYHVTS</sequence>
<evidence type="ECO:0000259" key="1">
    <source>
        <dbReference type="Pfam" id="PF04073"/>
    </source>
</evidence>
<dbReference type="PANTHER" id="PTHR30411">
    <property type="entry name" value="CYTOPLASMIC PROTEIN"/>
    <property type="match status" value="1"/>
</dbReference>
<dbReference type="Gene3D" id="3.90.960.10">
    <property type="entry name" value="YbaK/aminoacyl-tRNA synthetase-associated domain"/>
    <property type="match status" value="1"/>
</dbReference>
<feature type="domain" description="YbaK/aminoacyl-tRNA synthetase-associated" evidence="1">
    <location>
        <begin position="19"/>
        <end position="140"/>
    </location>
</feature>
<comment type="caution">
    <text evidence="2">The sequence shown here is derived from an EMBL/GenBank/DDBJ whole genome shotgun (WGS) entry which is preliminary data.</text>
</comment>
<dbReference type="InterPro" id="IPR036754">
    <property type="entry name" value="YbaK/aa-tRNA-synt-asso_dom_sf"/>
</dbReference>
<dbReference type="InterPro" id="IPR007214">
    <property type="entry name" value="YbaK/aa-tRNA-synth-assoc-dom"/>
</dbReference>
<name>X1FP84_9ZZZZ</name>
<accession>X1FP84</accession>
<reference evidence="2" key="1">
    <citation type="journal article" date="2014" name="Front. Microbiol.">
        <title>High frequency of phylogenetically diverse reductive dehalogenase-homologous genes in deep subseafloor sedimentary metagenomes.</title>
        <authorList>
            <person name="Kawai M."/>
            <person name="Futagami T."/>
            <person name="Toyoda A."/>
            <person name="Takaki Y."/>
            <person name="Nishi S."/>
            <person name="Hori S."/>
            <person name="Arai W."/>
            <person name="Tsubouchi T."/>
            <person name="Morono Y."/>
            <person name="Uchiyama I."/>
            <person name="Ito T."/>
            <person name="Fujiyama A."/>
            <person name="Inagaki F."/>
            <person name="Takami H."/>
        </authorList>
    </citation>
    <scope>NUCLEOTIDE SEQUENCE</scope>
    <source>
        <strain evidence="2">Expedition CK06-06</strain>
    </source>
</reference>
<dbReference type="Pfam" id="PF04073">
    <property type="entry name" value="tRNA_edit"/>
    <property type="match status" value="1"/>
</dbReference>
<protein>
    <recommendedName>
        <fullName evidence="1">YbaK/aminoacyl-tRNA synthetase-associated domain-containing protein</fullName>
    </recommendedName>
</protein>
<dbReference type="PANTHER" id="PTHR30411:SF9">
    <property type="entry name" value="MULTIFUNCTIONAL SER_THR-TRNA DEACYLASE PROXP-Y"/>
    <property type="match status" value="1"/>
</dbReference>
<evidence type="ECO:0000313" key="2">
    <source>
        <dbReference type="EMBL" id="GAH47461.1"/>
    </source>
</evidence>
<dbReference type="AlphaFoldDB" id="X1FP84"/>
<dbReference type="CDD" id="cd04332">
    <property type="entry name" value="YbaK_like"/>
    <property type="match status" value="1"/>
</dbReference>
<organism evidence="2">
    <name type="scientific">marine sediment metagenome</name>
    <dbReference type="NCBI Taxonomy" id="412755"/>
    <lineage>
        <taxon>unclassified sequences</taxon>
        <taxon>metagenomes</taxon>
        <taxon>ecological metagenomes</taxon>
    </lineage>
</organism>
<gene>
    <name evidence="2" type="ORF">S03H2_38949</name>
</gene>